<evidence type="ECO:0000313" key="3">
    <source>
        <dbReference type="Proteomes" id="UP000249013"/>
    </source>
</evidence>
<reference evidence="2 3" key="1">
    <citation type="submission" date="2018-06" db="EMBL/GenBank/DDBJ databases">
        <authorList>
            <consortium name="Pathogen Informatics"/>
            <person name="Doyle S."/>
        </authorList>
    </citation>
    <scope>NUCLEOTIDE SEQUENCE [LARGE SCALE GENOMIC DNA]</scope>
    <source>
        <strain evidence="2 3">NCTC13773</strain>
    </source>
</reference>
<dbReference type="Pfam" id="PF13274">
    <property type="entry name" value="SocA_Panacea"/>
    <property type="match status" value="1"/>
</dbReference>
<dbReference type="EMBL" id="LS483409">
    <property type="protein sequence ID" value="SQG78813.1"/>
    <property type="molecule type" value="Genomic_DNA"/>
</dbReference>
<accession>A0AA94SA00</accession>
<sequence length="175" mass="20626">MVPALFVANYIIEYSNAKSYVINNLKLQKILYFVNARNIVENGSPLFEEEMEKWKYGPVVPSVYHEYKRFGAFTISDNDLVREYIVFDTNPFANLSDLRIVKYESEDVENHQLIEDTVDALSDFDPFDLVDITHSHTPWKKEEPRIKDGVKGIKYTTEEIKEYFEDNKEAMIWDH</sequence>
<dbReference type="Proteomes" id="UP000249013">
    <property type="component" value="Chromosome 1"/>
</dbReference>
<organism evidence="2 3">
    <name type="scientific">Streptococcus gallolyticus</name>
    <dbReference type="NCBI Taxonomy" id="315405"/>
    <lineage>
        <taxon>Bacteria</taxon>
        <taxon>Bacillati</taxon>
        <taxon>Bacillota</taxon>
        <taxon>Bacilli</taxon>
        <taxon>Lactobacillales</taxon>
        <taxon>Streptococcaceae</taxon>
        <taxon>Streptococcus</taxon>
    </lineage>
</organism>
<evidence type="ECO:0000313" key="2">
    <source>
        <dbReference type="EMBL" id="SQG78813.1"/>
    </source>
</evidence>
<gene>
    <name evidence="2" type="ORF">NCTC13773_00596</name>
</gene>
<dbReference type="AlphaFoldDB" id="A0AA94SA00"/>
<dbReference type="RefSeq" id="WP_077496343.1">
    <property type="nucleotide sequence ID" value="NZ_LS483409.1"/>
</dbReference>
<proteinExistence type="predicted"/>
<feature type="domain" description="Antitoxin SocA-like Panacea" evidence="1">
    <location>
        <begin position="27"/>
        <end position="140"/>
    </location>
</feature>
<name>A0AA94SA00_9STRE</name>
<dbReference type="InterPro" id="IPR025272">
    <property type="entry name" value="SocA_Panacea"/>
</dbReference>
<evidence type="ECO:0000259" key="1">
    <source>
        <dbReference type="Pfam" id="PF13274"/>
    </source>
</evidence>
<protein>
    <submittedName>
        <fullName evidence="2">Phage protein</fullName>
    </submittedName>
</protein>